<dbReference type="PROSITE" id="PS50206">
    <property type="entry name" value="RHODANESE_3"/>
    <property type="match status" value="1"/>
</dbReference>
<dbReference type="PANTHER" id="PTHR44086:SF10">
    <property type="entry name" value="THIOSULFATE SULFURTRANSFERASE_RHODANESE-LIKE DOMAIN-CONTAINING PROTEIN 3"/>
    <property type="match status" value="1"/>
</dbReference>
<dbReference type="EMBL" id="CAJPWZ010001046">
    <property type="protein sequence ID" value="CAG2206399.1"/>
    <property type="molecule type" value="Genomic_DNA"/>
</dbReference>
<comment type="caution">
    <text evidence="2">The sequence shown here is derived from an EMBL/GenBank/DDBJ whole genome shotgun (WGS) entry which is preliminary data.</text>
</comment>
<dbReference type="Pfam" id="PF00581">
    <property type="entry name" value="Rhodanese"/>
    <property type="match status" value="1"/>
</dbReference>
<protein>
    <recommendedName>
        <fullName evidence="1">Rhodanese domain-containing protein</fullName>
    </recommendedName>
</protein>
<reference evidence="2" key="1">
    <citation type="submission" date="2021-03" db="EMBL/GenBank/DDBJ databases">
        <authorList>
            <person name="Bekaert M."/>
        </authorList>
    </citation>
    <scope>NUCLEOTIDE SEQUENCE</scope>
</reference>
<dbReference type="AlphaFoldDB" id="A0A8S3RI02"/>
<evidence type="ECO:0000259" key="1">
    <source>
        <dbReference type="PROSITE" id="PS50206"/>
    </source>
</evidence>
<dbReference type="Gene3D" id="3.40.250.10">
    <property type="entry name" value="Rhodanese-like domain"/>
    <property type="match status" value="1"/>
</dbReference>
<dbReference type="InterPro" id="IPR036873">
    <property type="entry name" value="Rhodanese-like_dom_sf"/>
</dbReference>
<name>A0A8S3RI02_MYTED</name>
<dbReference type="InterPro" id="IPR001763">
    <property type="entry name" value="Rhodanese-like_dom"/>
</dbReference>
<dbReference type="SUPFAM" id="SSF52821">
    <property type="entry name" value="Rhodanese/Cell cycle control phosphatase"/>
    <property type="match status" value="1"/>
</dbReference>
<dbReference type="Proteomes" id="UP000683360">
    <property type="component" value="Unassembled WGS sequence"/>
</dbReference>
<evidence type="ECO:0000313" key="2">
    <source>
        <dbReference type="EMBL" id="CAG2206399.1"/>
    </source>
</evidence>
<feature type="domain" description="Rhodanese" evidence="1">
    <location>
        <begin position="43"/>
        <end position="146"/>
    </location>
</feature>
<gene>
    <name evidence="2" type="ORF">MEDL_20614</name>
</gene>
<dbReference type="PANTHER" id="PTHR44086">
    <property type="entry name" value="THIOSULFATE SULFURTRANSFERASE RDL2, MITOCHONDRIAL-RELATED"/>
    <property type="match status" value="1"/>
</dbReference>
<sequence>MAKGKALNKRMSNRCTLFNVKNYSQRTADTPNVEYDQLLSGLRDGSIVLIDVRDAYELDKFGRFYHNTINIPLDQLPEAFNMSPEHFKVLYGYDLPELEDNIVFVCRSGERSSSAVEMAIEYGYENAKHFPGGLSEWQKGKASLQSSGDV</sequence>
<keyword evidence="3" id="KW-1185">Reference proteome</keyword>
<proteinExistence type="predicted"/>
<dbReference type="OrthoDB" id="566238at2759"/>
<accession>A0A8S3RI02</accession>
<organism evidence="2 3">
    <name type="scientific">Mytilus edulis</name>
    <name type="common">Blue mussel</name>
    <dbReference type="NCBI Taxonomy" id="6550"/>
    <lineage>
        <taxon>Eukaryota</taxon>
        <taxon>Metazoa</taxon>
        <taxon>Spiralia</taxon>
        <taxon>Lophotrochozoa</taxon>
        <taxon>Mollusca</taxon>
        <taxon>Bivalvia</taxon>
        <taxon>Autobranchia</taxon>
        <taxon>Pteriomorphia</taxon>
        <taxon>Mytilida</taxon>
        <taxon>Mytiloidea</taxon>
        <taxon>Mytilidae</taxon>
        <taxon>Mytilinae</taxon>
        <taxon>Mytilus</taxon>
    </lineage>
</organism>
<evidence type="ECO:0000313" key="3">
    <source>
        <dbReference type="Proteomes" id="UP000683360"/>
    </source>
</evidence>
<dbReference type="SMART" id="SM00450">
    <property type="entry name" value="RHOD"/>
    <property type="match status" value="1"/>
</dbReference>